<dbReference type="PANTHER" id="PTHR32227">
    <property type="entry name" value="GLUCAN ENDO-1,3-BETA-GLUCOSIDASE BG1-RELATED-RELATED"/>
    <property type="match status" value="1"/>
</dbReference>
<evidence type="ECO:0000256" key="5">
    <source>
        <dbReference type="SAM" id="SignalP"/>
    </source>
</evidence>
<dbReference type="AlphaFoldDB" id="A0A8J6BZX2"/>
<evidence type="ECO:0000256" key="3">
    <source>
        <dbReference type="ARBA" id="ARBA00023295"/>
    </source>
</evidence>
<dbReference type="OrthoDB" id="784172at2759"/>
<keyword evidence="2" id="KW-0378">Hydrolase</keyword>
<protein>
    <recommendedName>
        <fullName evidence="8">Glucan endo-1,3-beta-D-glucosidase</fullName>
    </recommendedName>
</protein>
<accession>A0A8J6BZX2</accession>
<organism evidence="6 7">
    <name type="scientific">Zizania palustris</name>
    <name type="common">Northern wild rice</name>
    <dbReference type="NCBI Taxonomy" id="103762"/>
    <lineage>
        <taxon>Eukaryota</taxon>
        <taxon>Viridiplantae</taxon>
        <taxon>Streptophyta</taxon>
        <taxon>Embryophyta</taxon>
        <taxon>Tracheophyta</taxon>
        <taxon>Spermatophyta</taxon>
        <taxon>Magnoliopsida</taxon>
        <taxon>Liliopsida</taxon>
        <taxon>Poales</taxon>
        <taxon>Poaceae</taxon>
        <taxon>BOP clade</taxon>
        <taxon>Oryzoideae</taxon>
        <taxon>Oryzeae</taxon>
        <taxon>Zizaniinae</taxon>
        <taxon>Zizania</taxon>
    </lineage>
</organism>
<feature type="signal peptide" evidence="5">
    <location>
        <begin position="1"/>
        <end position="29"/>
    </location>
</feature>
<evidence type="ECO:0000313" key="7">
    <source>
        <dbReference type="Proteomes" id="UP000729402"/>
    </source>
</evidence>
<gene>
    <name evidence="6" type="ORF">GUJ93_ZPchr0013g35797</name>
</gene>
<sequence length="120" mass="12836">MADLAVLRECLCVLVAMAAAVSWSGVVRAAEALGMNWGTQASHPLSPKVVAQVLTDNGIKKVKLFDADHDTLSALAGTGVEVMVAIPNVMLDVMTDYDTAKEWVRRNVSRYNFDGGGTIK</sequence>
<evidence type="ECO:0000313" key="6">
    <source>
        <dbReference type="EMBL" id="KAG8098501.1"/>
    </source>
</evidence>
<keyword evidence="7" id="KW-1185">Reference proteome</keyword>
<dbReference type="InterPro" id="IPR000490">
    <property type="entry name" value="Glyco_hydro_17"/>
</dbReference>
<evidence type="ECO:0000256" key="1">
    <source>
        <dbReference type="ARBA" id="ARBA00008773"/>
    </source>
</evidence>
<evidence type="ECO:0008006" key="8">
    <source>
        <dbReference type="Google" id="ProtNLM"/>
    </source>
</evidence>
<dbReference type="Proteomes" id="UP000729402">
    <property type="component" value="Unassembled WGS sequence"/>
</dbReference>
<proteinExistence type="inferred from homology"/>
<reference evidence="6" key="2">
    <citation type="submission" date="2021-02" db="EMBL/GenBank/DDBJ databases">
        <authorList>
            <person name="Kimball J.A."/>
            <person name="Haas M.W."/>
            <person name="Macchietto M."/>
            <person name="Kono T."/>
            <person name="Duquette J."/>
            <person name="Shao M."/>
        </authorList>
    </citation>
    <scope>NUCLEOTIDE SEQUENCE</scope>
    <source>
        <tissue evidence="6">Fresh leaf tissue</tissue>
    </source>
</reference>
<dbReference type="GO" id="GO:0005975">
    <property type="term" value="P:carbohydrate metabolic process"/>
    <property type="evidence" value="ECO:0007669"/>
    <property type="project" value="InterPro"/>
</dbReference>
<evidence type="ECO:0000256" key="4">
    <source>
        <dbReference type="RuleBase" id="RU004335"/>
    </source>
</evidence>
<keyword evidence="3" id="KW-0326">Glycosidase</keyword>
<dbReference type="Pfam" id="PF00332">
    <property type="entry name" value="Glyco_hydro_17"/>
    <property type="match status" value="1"/>
</dbReference>
<dbReference type="InterPro" id="IPR044965">
    <property type="entry name" value="Glyco_hydro_17_plant"/>
</dbReference>
<evidence type="ECO:0000256" key="2">
    <source>
        <dbReference type="ARBA" id="ARBA00022801"/>
    </source>
</evidence>
<comment type="similarity">
    <text evidence="1 4">Belongs to the glycosyl hydrolase 17 family.</text>
</comment>
<dbReference type="GO" id="GO:0004553">
    <property type="term" value="F:hydrolase activity, hydrolyzing O-glycosyl compounds"/>
    <property type="evidence" value="ECO:0007669"/>
    <property type="project" value="InterPro"/>
</dbReference>
<reference evidence="6" key="1">
    <citation type="journal article" date="2021" name="bioRxiv">
        <title>Whole Genome Assembly and Annotation of Northern Wild Rice, Zizania palustris L., Supports a Whole Genome Duplication in the Zizania Genus.</title>
        <authorList>
            <person name="Haas M."/>
            <person name="Kono T."/>
            <person name="Macchietto M."/>
            <person name="Millas R."/>
            <person name="McGilp L."/>
            <person name="Shao M."/>
            <person name="Duquette J."/>
            <person name="Hirsch C.N."/>
            <person name="Kimball J."/>
        </authorList>
    </citation>
    <scope>NUCLEOTIDE SEQUENCE</scope>
    <source>
        <tissue evidence="6">Fresh leaf tissue</tissue>
    </source>
</reference>
<name>A0A8J6BZX2_ZIZPA</name>
<keyword evidence="5" id="KW-0732">Signal</keyword>
<feature type="chain" id="PRO_5035303412" description="Glucan endo-1,3-beta-D-glucosidase" evidence="5">
    <location>
        <begin position="30"/>
        <end position="120"/>
    </location>
</feature>
<comment type="caution">
    <text evidence="6">The sequence shown here is derived from an EMBL/GenBank/DDBJ whole genome shotgun (WGS) entry which is preliminary data.</text>
</comment>
<dbReference type="EMBL" id="JAAALK010000079">
    <property type="protein sequence ID" value="KAG8098501.1"/>
    <property type="molecule type" value="Genomic_DNA"/>
</dbReference>